<evidence type="ECO:0000256" key="6">
    <source>
        <dbReference type="ARBA" id="ARBA00072526"/>
    </source>
</evidence>
<dbReference type="InterPro" id="IPR013238">
    <property type="entry name" value="RNA_pol_III_Rbc25"/>
</dbReference>
<feature type="domain" description="RNA polymerase III subunit Rpc25" evidence="10">
    <location>
        <begin position="83"/>
        <end position="208"/>
    </location>
</feature>
<dbReference type="Proteomes" id="UP000717996">
    <property type="component" value="Unassembled WGS sequence"/>
</dbReference>
<evidence type="ECO:0000259" key="10">
    <source>
        <dbReference type="Pfam" id="PF08292"/>
    </source>
</evidence>
<dbReference type="InterPro" id="IPR012340">
    <property type="entry name" value="NA-bd_OB-fold"/>
</dbReference>
<proteinExistence type="inferred from homology"/>
<evidence type="ECO:0000256" key="7">
    <source>
        <dbReference type="ARBA" id="ARBA00073027"/>
    </source>
</evidence>
<evidence type="ECO:0000256" key="3">
    <source>
        <dbReference type="ARBA" id="ARBA00022478"/>
    </source>
</evidence>
<evidence type="ECO:0000256" key="5">
    <source>
        <dbReference type="ARBA" id="ARBA00023242"/>
    </source>
</evidence>
<dbReference type="GO" id="GO:0003899">
    <property type="term" value="F:DNA-directed RNA polymerase activity"/>
    <property type="evidence" value="ECO:0007669"/>
    <property type="project" value="InterPro"/>
</dbReference>
<protein>
    <recommendedName>
        <fullName evidence="6">DNA-directed RNA polymerase III subunit RPC8</fullName>
    </recommendedName>
    <alternativeName>
        <fullName evidence="7">DNA-directed RNA polymerase III subunit rpc8</fullName>
    </alternativeName>
    <alternativeName>
        <fullName evidence="8">RNA polymerase III subunit C25</fullName>
    </alternativeName>
</protein>
<name>A0A9P6Y7F4_RHIOR</name>
<keyword evidence="3" id="KW-0240">DNA-directed RNA polymerase</keyword>
<dbReference type="FunFam" id="3.30.1490.120:FF:000001">
    <property type="entry name" value="DNA-directed RNA polymerase II subunit RPB7"/>
    <property type="match status" value="1"/>
</dbReference>
<dbReference type="GO" id="GO:0005666">
    <property type="term" value="C:RNA polymerase III complex"/>
    <property type="evidence" value="ECO:0007669"/>
    <property type="project" value="TreeGrafter"/>
</dbReference>
<reference evidence="11" key="1">
    <citation type="journal article" date="2020" name="Microb. Genom.">
        <title>Genetic diversity of clinical and environmental Mucorales isolates obtained from an investigation of mucormycosis cases among solid organ transplant recipients.</title>
        <authorList>
            <person name="Nguyen M.H."/>
            <person name="Kaul D."/>
            <person name="Muto C."/>
            <person name="Cheng S.J."/>
            <person name="Richter R.A."/>
            <person name="Bruno V.M."/>
            <person name="Liu G."/>
            <person name="Beyhan S."/>
            <person name="Sundermann A.J."/>
            <person name="Mounaud S."/>
            <person name="Pasculle A.W."/>
            <person name="Nierman W.C."/>
            <person name="Driscoll E."/>
            <person name="Cumbie R."/>
            <person name="Clancy C.J."/>
            <person name="Dupont C.L."/>
        </authorList>
    </citation>
    <scope>NUCLEOTIDE SEQUENCE</scope>
    <source>
        <strain evidence="11">GL16</strain>
    </source>
</reference>
<dbReference type="Gene3D" id="2.40.50.140">
    <property type="entry name" value="Nucleic acid-binding proteins"/>
    <property type="match status" value="1"/>
</dbReference>
<dbReference type="NCBIfam" id="TIGR00448">
    <property type="entry name" value="rpoE"/>
    <property type="match status" value="1"/>
</dbReference>
<sequence>MFVLSEVEDIVKIVPNDFKKEKINAITDVLNEKYANKVVQDVGHCICVHDILNVSEGFILYLDGCSYVKVTFRLVVFRPFIGEILIGKIKSCSPAGVVVTMGFFDDILIPGGALQPGSKFDPAEQVWIWNYEGEKMFMDIEEPIRVRVLREQFTDVTPINHPQATRITGKRPSAADLTDDFAANSTKIPPYSITCTIQEDGLGLLSWWGN</sequence>
<feature type="domain" description="RNA polymerase Rpb7-like N-terminal" evidence="9">
    <location>
        <begin position="8"/>
        <end position="64"/>
    </location>
</feature>
<organism evidence="11 12">
    <name type="scientific">Rhizopus oryzae</name>
    <name type="common">Mucormycosis agent</name>
    <name type="synonym">Rhizopus arrhizus var. delemar</name>
    <dbReference type="NCBI Taxonomy" id="64495"/>
    <lineage>
        <taxon>Eukaryota</taxon>
        <taxon>Fungi</taxon>
        <taxon>Fungi incertae sedis</taxon>
        <taxon>Mucoromycota</taxon>
        <taxon>Mucoromycotina</taxon>
        <taxon>Mucoromycetes</taxon>
        <taxon>Mucorales</taxon>
        <taxon>Mucorineae</taxon>
        <taxon>Rhizopodaceae</taxon>
        <taxon>Rhizopus</taxon>
    </lineage>
</organism>
<dbReference type="SUPFAM" id="SSF88798">
    <property type="entry name" value="N-terminal, heterodimerisation domain of RBP7 (RpoE)"/>
    <property type="match status" value="1"/>
</dbReference>
<dbReference type="Gene3D" id="3.30.1490.120">
    <property type="entry name" value="RNA polymerase Rpb7-like, N-terminal domain"/>
    <property type="match status" value="1"/>
</dbReference>
<comment type="subcellular location">
    <subcellularLocation>
        <location evidence="1">Nucleus</location>
    </subcellularLocation>
</comment>
<dbReference type="EMBL" id="JAANIT010001283">
    <property type="protein sequence ID" value="KAG1541159.1"/>
    <property type="molecule type" value="Genomic_DNA"/>
</dbReference>
<dbReference type="InterPro" id="IPR045113">
    <property type="entry name" value="Rpb7-like"/>
</dbReference>
<evidence type="ECO:0000256" key="8">
    <source>
        <dbReference type="ARBA" id="ARBA00077605"/>
    </source>
</evidence>
<dbReference type="PANTHER" id="PTHR12709">
    <property type="entry name" value="DNA-DIRECTED RNA POLYMERASE II, III"/>
    <property type="match status" value="1"/>
</dbReference>
<keyword evidence="5" id="KW-0539">Nucleus</keyword>
<comment type="caution">
    <text evidence="11">The sequence shown here is derived from an EMBL/GenBank/DDBJ whole genome shotgun (WGS) entry which is preliminary data.</text>
</comment>
<evidence type="ECO:0000256" key="1">
    <source>
        <dbReference type="ARBA" id="ARBA00004123"/>
    </source>
</evidence>
<dbReference type="AlphaFoldDB" id="A0A9P6Y7F4"/>
<dbReference type="CDD" id="cd04330">
    <property type="entry name" value="RNAP_III_Rpc25_N"/>
    <property type="match status" value="1"/>
</dbReference>
<gene>
    <name evidence="11" type="ORF">G6F51_008067</name>
</gene>
<dbReference type="PANTHER" id="PTHR12709:SF1">
    <property type="entry name" value="DNA-DIRECTED RNA POLYMERASE III SUBUNIT RPC8"/>
    <property type="match status" value="1"/>
</dbReference>
<dbReference type="InterPro" id="IPR036898">
    <property type="entry name" value="RNA_pol_Rpb7-like_N_sf"/>
</dbReference>
<evidence type="ECO:0000256" key="4">
    <source>
        <dbReference type="ARBA" id="ARBA00023163"/>
    </source>
</evidence>
<evidence type="ECO:0000256" key="2">
    <source>
        <dbReference type="ARBA" id="ARBA00009307"/>
    </source>
</evidence>
<accession>A0A9P6Y7F4</accession>
<evidence type="ECO:0000259" key="9">
    <source>
        <dbReference type="Pfam" id="PF03876"/>
    </source>
</evidence>
<dbReference type="GO" id="GO:0006384">
    <property type="term" value="P:transcription initiation at RNA polymerase III promoter"/>
    <property type="evidence" value="ECO:0007669"/>
    <property type="project" value="TreeGrafter"/>
</dbReference>
<evidence type="ECO:0000313" key="11">
    <source>
        <dbReference type="EMBL" id="KAG1541159.1"/>
    </source>
</evidence>
<dbReference type="Pfam" id="PF03876">
    <property type="entry name" value="SHS2_Rpb7-N"/>
    <property type="match status" value="1"/>
</dbReference>
<dbReference type="InterPro" id="IPR004519">
    <property type="entry name" value="RNAP_E/RPC8"/>
</dbReference>
<evidence type="ECO:0000313" key="12">
    <source>
        <dbReference type="Proteomes" id="UP000717996"/>
    </source>
</evidence>
<dbReference type="OrthoDB" id="10256606at2759"/>
<dbReference type="GO" id="GO:0003677">
    <property type="term" value="F:DNA binding"/>
    <property type="evidence" value="ECO:0007669"/>
    <property type="project" value="InterPro"/>
</dbReference>
<dbReference type="FunFam" id="2.40.50.140:FF:000221">
    <property type="entry name" value="DNA-directed RNA polymerase III subunit"/>
    <property type="match status" value="1"/>
</dbReference>
<dbReference type="Pfam" id="PF08292">
    <property type="entry name" value="RNA_pol_Rbc25"/>
    <property type="match status" value="1"/>
</dbReference>
<dbReference type="SUPFAM" id="SSF50249">
    <property type="entry name" value="Nucleic acid-binding proteins"/>
    <property type="match status" value="1"/>
</dbReference>
<comment type="similarity">
    <text evidence="2">Belongs to the eukaryotic RPB7/RPC8 RNA polymerase subunit family.</text>
</comment>
<dbReference type="InterPro" id="IPR005576">
    <property type="entry name" value="Rpb7-like_N"/>
</dbReference>
<keyword evidence="4" id="KW-0804">Transcription</keyword>